<dbReference type="InterPro" id="IPR035976">
    <property type="entry name" value="Sushi/SCR/CCP_sf"/>
</dbReference>
<organism evidence="5 6">
    <name type="scientific">Petrolisthes manimaculis</name>
    <dbReference type="NCBI Taxonomy" id="1843537"/>
    <lineage>
        <taxon>Eukaryota</taxon>
        <taxon>Metazoa</taxon>
        <taxon>Ecdysozoa</taxon>
        <taxon>Arthropoda</taxon>
        <taxon>Crustacea</taxon>
        <taxon>Multicrustacea</taxon>
        <taxon>Malacostraca</taxon>
        <taxon>Eumalacostraca</taxon>
        <taxon>Eucarida</taxon>
        <taxon>Decapoda</taxon>
        <taxon>Pleocyemata</taxon>
        <taxon>Anomura</taxon>
        <taxon>Galatheoidea</taxon>
        <taxon>Porcellanidae</taxon>
        <taxon>Petrolisthes</taxon>
    </lineage>
</organism>
<comment type="caution">
    <text evidence="2">Lacks conserved residue(s) required for the propagation of feature annotation.</text>
</comment>
<dbReference type="Pfam" id="PF00084">
    <property type="entry name" value="Sushi"/>
    <property type="match status" value="1"/>
</dbReference>
<sequence>MRQTVAYRGSSIIECVPPPHLANATTTYLGSASPGTQVSYVCQPPLVFPDNADIFTITCQENRLWRPTDIPSCAGHTLRLCSYPSQNTELTLATHSYPDSLVVEVTVPEPVPSTLLLDIPAQDDHTHCSYPQQLSNHNNYNNHNNNYNKNNHNYNPLNNKYNNHNNNYNKNNNPNNNYNKNNHNYKPHNNSNYNNKNNHNNNYNNNDNSNSLLSWPLMFWVGTYDTLARTGRGNTDTHTITVTDTHIKSREDYEVRIRGVGKHVAISLLQDDYVKVELTNIDDNSTTTTTPTTTTTNSTTT</sequence>
<evidence type="ECO:0000256" key="1">
    <source>
        <dbReference type="ARBA" id="ARBA00023157"/>
    </source>
</evidence>
<comment type="caution">
    <text evidence="5">The sequence shown here is derived from an EMBL/GenBank/DDBJ whole genome shotgun (WGS) entry which is preliminary data.</text>
</comment>
<dbReference type="SMART" id="SM00032">
    <property type="entry name" value="CCP"/>
    <property type="match status" value="1"/>
</dbReference>
<dbReference type="CDD" id="cd00033">
    <property type="entry name" value="CCP"/>
    <property type="match status" value="1"/>
</dbReference>
<evidence type="ECO:0000256" key="3">
    <source>
        <dbReference type="SAM" id="MobiDB-lite"/>
    </source>
</evidence>
<accession>A0AAE1UJR7</accession>
<keyword evidence="6" id="KW-1185">Reference proteome</keyword>
<dbReference type="SUPFAM" id="SSF57535">
    <property type="entry name" value="Complement control module/SCR domain"/>
    <property type="match status" value="1"/>
</dbReference>
<feature type="domain" description="Sushi" evidence="4">
    <location>
        <begin position="13"/>
        <end position="75"/>
    </location>
</feature>
<evidence type="ECO:0000313" key="5">
    <source>
        <dbReference type="EMBL" id="KAK4327513.1"/>
    </source>
</evidence>
<evidence type="ECO:0000259" key="4">
    <source>
        <dbReference type="PROSITE" id="PS50923"/>
    </source>
</evidence>
<name>A0AAE1UJR7_9EUCA</name>
<dbReference type="Proteomes" id="UP001292094">
    <property type="component" value="Unassembled WGS sequence"/>
</dbReference>
<proteinExistence type="predicted"/>
<reference evidence="5" key="1">
    <citation type="submission" date="2023-11" db="EMBL/GenBank/DDBJ databases">
        <title>Genome assemblies of two species of porcelain crab, Petrolisthes cinctipes and Petrolisthes manimaculis (Anomura: Porcellanidae).</title>
        <authorList>
            <person name="Angst P."/>
        </authorList>
    </citation>
    <scope>NUCLEOTIDE SEQUENCE</scope>
    <source>
        <strain evidence="5">PB745_02</strain>
        <tissue evidence="5">Gill</tissue>
    </source>
</reference>
<protein>
    <recommendedName>
        <fullName evidence="4">Sushi domain-containing protein</fullName>
    </recommendedName>
</protein>
<dbReference type="InterPro" id="IPR000436">
    <property type="entry name" value="Sushi_SCR_CCP_dom"/>
</dbReference>
<keyword evidence="2" id="KW-0768">Sushi</keyword>
<dbReference type="Gene3D" id="2.10.70.10">
    <property type="entry name" value="Complement Module, domain 1"/>
    <property type="match status" value="1"/>
</dbReference>
<keyword evidence="1" id="KW-1015">Disulfide bond</keyword>
<dbReference type="EMBL" id="JAWZYT010000144">
    <property type="protein sequence ID" value="KAK4327513.1"/>
    <property type="molecule type" value="Genomic_DNA"/>
</dbReference>
<dbReference type="AlphaFoldDB" id="A0AAE1UJR7"/>
<feature type="region of interest" description="Disordered" evidence="3">
    <location>
        <begin position="126"/>
        <end position="202"/>
    </location>
</feature>
<evidence type="ECO:0000313" key="6">
    <source>
        <dbReference type="Proteomes" id="UP001292094"/>
    </source>
</evidence>
<evidence type="ECO:0000256" key="2">
    <source>
        <dbReference type="PROSITE-ProRule" id="PRU00302"/>
    </source>
</evidence>
<feature type="compositionally biased region" description="Low complexity" evidence="3">
    <location>
        <begin position="135"/>
        <end position="202"/>
    </location>
</feature>
<dbReference type="PROSITE" id="PS50923">
    <property type="entry name" value="SUSHI"/>
    <property type="match status" value="1"/>
</dbReference>
<gene>
    <name evidence="5" type="ORF">Pmani_002022</name>
</gene>